<dbReference type="Proteomes" id="UP000309033">
    <property type="component" value="Unassembled WGS sequence"/>
</dbReference>
<reference evidence="2" key="1">
    <citation type="submission" date="2019-05" db="EMBL/GenBank/DDBJ databases">
        <title>Isolation, diversity and antifungal activity of Actinobacteria from wheat.</title>
        <authorList>
            <person name="Yu B."/>
        </authorList>
    </citation>
    <scope>NUCLEOTIDE SEQUENCE [LARGE SCALE GENOMIC DNA]</scope>
    <source>
        <strain evidence="2">NEAU-HEGS1-5</strain>
    </source>
</reference>
<dbReference type="EMBL" id="VANP01000019">
    <property type="protein sequence ID" value="TLP52347.1"/>
    <property type="molecule type" value="Genomic_DNA"/>
</dbReference>
<evidence type="ECO:0008006" key="4">
    <source>
        <dbReference type="Google" id="ProtNLM"/>
    </source>
</evidence>
<comment type="caution">
    <text evidence="2">The sequence shown here is derived from an EMBL/GenBank/DDBJ whole genome shotgun (WGS) entry which is preliminary data.</text>
</comment>
<keyword evidence="3" id="KW-1185">Reference proteome</keyword>
<evidence type="ECO:0000313" key="2">
    <source>
        <dbReference type="EMBL" id="TLP52347.1"/>
    </source>
</evidence>
<accession>A0A5R8YJ40</accession>
<keyword evidence="1" id="KW-0472">Membrane</keyword>
<protein>
    <recommendedName>
        <fullName evidence="4">DUF3592 domain-containing protein</fullName>
    </recommendedName>
</protein>
<proteinExistence type="predicted"/>
<evidence type="ECO:0000313" key="3">
    <source>
        <dbReference type="Proteomes" id="UP000309033"/>
    </source>
</evidence>
<sequence length="147" mass="15536">MDNTGDGGDAASSAARRRRATLFLVLFGLFIMAMSARGITSAYQAAHGGGVVGTLTLASRTCGKAGCGYTGSFVSDDGRTHVTTVETDDIGSDPRIGDRVKARYAGGRAYAPEDSHAWQDAVVFILAGAAVVVYALWRHFAHRRRPT</sequence>
<gene>
    <name evidence="2" type="ORF">FED44_32050</name>
</gene>
<dbReference type="AlphaFoldDB" id="A0A5R8YJ40"/>
<organism evidence="2 3">
    <name type="scientific">Microbispora triticiradicis</name>
    <dbReference type="NCBI Taxonomy" id="2200763"/>
    <lineage>
        <taxon>Bacteria</taxon>
        <taxon>Bacillati</taxon>
        <taxon>Actinomycetota</taxon>
        <taxon>Actinomycetes</taxon>
        <taxon>Streptosporangiales</taxon>
        <taxon>Streptosporangiaceae</taxon>
        <taxon>Microbispora</taxon>
    </lineage>
</organism>
<evidence type="ECO:0000256" key="1">
    <source>
        <dbReference type="SAM" id="Phobius"/>
    </source>
</evidence>
<name>A0A5R8YJ40_9ACTN</name>
<feature type="transmembrane region" description="Helical" evidence="1">
    <location>
        <begin position="117"/>
        <end position="137"/>
    </location>
</feature>
<keyword evidence="1" id="KW-1133">Transmembrane helix</keyword>
<feature type="transmembrane region" description="Helical" evidence="1">
    <location>
        <begin position="20"/>
        <end position="39"/>
    </location>
</feature>
<keyword evidence="1" id="KW-0812">Transmembrane</keyword>